<dbReference type="GeneID" id="36396303"/>
<dbReference type="OrthoDB" id="165606at2759"/>
<reference evidence="4" key="1">
    <citation type="submission" date="2014-09" db="EMBL/GenBank/DDBJ databases">
        <authorList>
            <person name="Sharma Rahul"/>
            <person name="Thines Marco"/>
        </authorList>
    </citation>
    <scope>NUCLEOTIDE SEQUENCE [LARGE SCALE GENOMIC DNA]</scope>
</reference>
<proteinExistence type="predicted"/>
<keyword evidence="4" id="KW-1185">Reference proteome</keyword>
<organism evidence="3 4">
    <name type="scientific">Plasmopara halstedii</name>
    <name type="common">Downy mildew of sunflower</name>
    <dbReference type="NCBI Taxonomy" id="4781"/>
    <lineage>
        <taxon>Eukaryota</taxon>
        <taxon>Sar</taxon>
        <taxon>Stramenopiles</taxon>
        <taxon>Oomycota</taxon>
        <taxon>Peronosporomycetes</taxon>
        <taxon>Peronosporales</taxon>
        <taxon>Peronosporaceae</taxon>
        <taxon>Plasmopara</taxon>
    </lineage>
</organism>
<dbReference type="EMBL" id="CCYD01001336">
    <property type="protein sequence ID" value="CEG44923.1"/>
    <property type="molecule type" value="Genomic_DNA"/>
</dbReference>
<keyword evidence="1" id="KW-0175">Coiled coil</keyword>
<accession>A0A0N7L6Q4</accession>
<sequence length="562" mass="65702">MEILSKRSRSPANAPPKIQKKARIFMVGDDKLDGRTEIEVQKLHDENQADRKAVKQNKNALVERVTHAKRNLAKRQDNVICVSRERERKMEVQRRNFKQKLRNDPQECKKDKHSVTISKQTIVEVDKFQQICELWQTKLSTLSTEMEAKVEYMEAQQVEIALNDIVTFVEMESLKNENEKSQELLQWAIWVQNDTVKCLEESRTNIQNIEVFEAMEKQLMDDRVVELETQLAQKRTVEREKESELASLRADQIEIDHLSHGVSQEVFDALVVDNTRLSEEVQCLKNKLKTKCMEIDSMKDEIATWKQHNDKLREKTWELSEKLDNSEDQIKQQRLVYEEKTKKLQGLLQSIETRETDMTAVLKTAKMEMEKHQQRKDELKILYTKFSSAMDSVSEKTMRLEEIQHELESAQNEVRVLQMQREELQIQLAQLEREKAVQLRETNTMRNELITLRRQCAEIREMEIQQRSLTSKLKTELAAFKALNEHQSVGQPSNENIGRHSDTDSMLVAQVAEKEALQMFIQRYYSAAEDKVKRLSEKVRVLESQSAGIQKKSKEPMASSIA</sequence>
<feature type="coiled-coil region" evidence="1">
    <location>
        <begin position="281"/>
        <end position="448"/>
    </location>
</feature>
<dbReference type="RefSeq" id="XP_024581292.1">
    <property type="nucleotide sequence ID" value="XM_024731078.1"/>
</dbReference>
<dbReference type="STRING" id="4781.A0A0N7L6Q4"/>
<evidence type="ECO:0000313" key="4">
    <source>
        <dbReference type="Proteomes" id="UP000054928"/>
    </source>
</evidence>
<dbReference type="AlphaFoldDB" id="A0A0N7L6Q4"/>
<evidence type="ECO:0000256" key="1">
    <source>
        <dbReference type="SAM" id="Coils"/>
    </source>
</evidence>
<name>A0A0N7L6Q4_PLAHL</name>
<evidence type="ECO:0000313" key="3">
    <source>
        <dbReference type="EMBL" id="CEG44923.1"/>
    </source>
</evidence>
<protein>
    <submittedName>
        <fullName evidence="3">Uncharacterized protein</fullName>
    </submittedName>
</protein>
<feature type="region of interest" description="Disordered" evidence="2">
    <location>
        <begin position="543"/>
        <end position="562"/>
    </location>
</feature>
<dbReference type="OMA" id="MEAKVEY"/>
<evidence type="ECO:0000256" key="2">
    <source>
        <dbReference type="SAM" id="MobiDB-lite"/>
    </source>
</evidence>
<dbReference type="Proteomes" id="UP000054928">
    <property type="component" value="Unassembled WGS sequence"/>
</dbReference>